<evidence type="ECO:0000256" key="8">
    <source>
        <dbReference type="RuleBase" id="RU363031"/>
    </source>
</evidence>
<dbReference type="InterPro" id="IPR007644">
    <property type="entry name" value="RNA_pol_bsu_protrusion"/>
</dbReference>
<gene>
    <name evidence="6" type="primary">rpoB</name>
    <name evidence="15" type="ORF">IQ31_04410</name>
</gene>
<dbReference type="Gene3D" id="2.40.50.100">
    <property type="match status" value="1"/>
</dbReference>
<feature type="domain" description="DNA-directed RNA polymerase beta subunit external 1" evidence="14">
    <location>
        <begin position="583"/>
        <end position="650"/>
    </location>
</feature>
<dbReference type="Pfam" id="PF10385">
    <property type="entry name" value="RNA_pol_Rpb2_45"/>
    <property type="match status" value="1"/>
</dbReference>
<dbReference type="GO" id="GO:0032549">
    <property type="term" value="F:ribonucleoside binding"/>
    <property type="evidence" value="ECO:0007669"/>
    <property type="project" value="InterPro"/>
</dbReference>
<dbReference type="InterPro" id="IPR019462">
    <property type="entry name" value="DNA-dir_RNA_pol_bsu_external_1"/>
</dbReference>
<evidence type="ECO:0000259" key="12">
    <source>
        <dbReference type="Pfam" id="PF04563"/>
    </source>
</evidence>
<dbReference type="NCBIfam" id="TIGR02013">
    <property type="entry name" value="rpoB"/>
    <property type="match status" value="1"/>
</dbReference>
<evidence type="ECO:0000256" key="3">
    <source>
        <dbReference type="ARBA" id="ARBA00022695"/>
    </source>
</evidence>
<dbReference type="CDD" id="cd00653">
    <property type="entry name" value="RNA_pol_B_RPB2"/>
    <property type="match status" value="1"/>
</dbReference>
<dbReference type="Pfam" id="PF04561">
    <property type="entry name" value="RNA_pol_Rpb2_2"/>
    <property type="match status" value="2"/>
</dbReference>
<dbReference type="InterPro" id="IPR037033">
    <property type="entry name" value="DNA-dir_RNAP_su2_hyb_sf"/>
</dbReference>
<dbReference type="Gene3D" id="3.90.1100.10">
    <property type="match status" value="2"/>
</dbReference>
<comment type="caution">
    <text evidence="15">The sequence shown here is derived from an EMBL/GenBank/DDBJ whole genome shotgun (WGS) entry which is preliminary data.</text>
</comment>
<dbReference type="Gene3D" id="2.30.150.10">
    <property type="entry name" value="DNA-directed RNA polymerase, beta subunit, external 1 domain"/>
    <property type="match status" value="1"/>
</dbReference>
<sequence>MLCICWAQWKGGLQHKCKRSFFKTKIHIPLANNNIQQERINFATSKKVLEYPDFLDVQLESFKEFFQLETTSDNRHQEGLFKVFSENFPISDSRNIFVLEFLDYFIDPPRYDIQECIERGLTYSVPLKAKLKLSCNDEEHEDFETIVQDVYLGTIPYMTPKGTFVVNGAERVIVSQLHRSPGVFFGQSRHTNGTKLYSARVIPFKGSWIEFATDVNNVMYAYIDRKKKFPVTTLLRAIGYDSDKDILELFDLADEVKVSKSGLKKYVGRRLAARVLKKWVEDFVDEDTGEVVSIDRNEIILERETVLEEDHIDLIIEAGVKSIILAKDDESNNADYSIIYNTLQKDTSNSEKEAVEHIYRQLRNAEPPDEETARGIIDRLFFSDKRYDLGDVGRYRINRKLKLGTPDDTKVLTREDIIAIVKYLINLINSKAEVDDIDHLSNRRVRTVGEQLYAQFGVGLSRMARTIRERMNIRDNEVFTPTDLINARTLSSVINSFFGTNQLSQFMDQTNPLAEITHKRRLSALGPGGLSRERAGFEVRDVHYTHYGRLCTIETPEGPNIGLISSLAVHAKINHLGFIETPYRKVKDGVVVVDEPVVYLSAEDEDGKTIAQANALYDDKGNFEDAKVKARYEGDFPIIEPNMLDYMDVAPNQITSIAASLIPFLEHDDANRALMGSNMQRQAVPVLRPQAPIVGTGLEGRVAKDSRTLINAEGHGVVEYVDADEIKIRYDRNDDDRLVSFDDDVKTYKLIKFKKTNQNTCMNLKPIVKKGQRVEPGQVLCEGYATENGELALGRNLKVAFMPWQGYNFEDAIVISERVAKEDWFTSLHIEEFELEVRDTKRGEEELTADIPNVSEEATKDLDENGIIRIGAEVGGGDILIGKITPKGESDPSPEEKLLRAIFGDKAGDVKDASLKTPPSLKGVVIDTKLFSRAKKMSKEVERKTLEKLEVAHDRAVKSLKDRLVEKLFTVVNGKTSQGVYNVYKELLVAKGAKFTQKILAELDYNNINPMGWTTDEDKNELIKMALHNYNIKINEELGSFKRDKFAVSVGDELPSGIVQMAKVYVAKKRKLKVGDKMAGRHGNKGIVARIVRDEDMPFLEDGTPVDIVLNPLGVPSRMNLGQIYETVLGWAGQKLGVKFATPIFDGAEMDQVQDWVAKAGLPKSGRTYLYNGLTGDRFDQPTTVGVIYMLKLGHMVDDKMHARSIGPYSLITQQPLGGKAQFGGQRFGEMEVWALEAFGASNILQEILTVKSDDVVGRAKTYEAIVKGNNLPTPSVPESFNVLVHELRGLGLDITLD</sequence>
<keyword evidence="1 6" id="KW-0240">DNA-directed RNA polymerase</keyword>
<dbReference type="Pfam" id="PF04560">
    <property type="entry name" value="RNA_pol_Rpb2_7"/>
    <property type="match status" value="1"/>
</dbReference>
<organism evidence="15 16">
    <name type="scientific">Sphingobacterium siyangense</name>
    <dbReference type="NCBI Taxonomy" id="459529"/>
    <lineage>
        <taxon>Bacteria</taxon>
        <taxon>Pseudomonadati</taxon>
        <taxon>Bacteroidota</taxon>
        <taxon>Sphingobacteriia</taxon>
        <taxon>Sphingobacteriales</taxon>
        <taxon>Sphingobacteriaceae</taxon>
        <taxon>Sphingobacterium</taxon>
    </lineage>
</organism>
<feature type="domain" description="DNA-directed RNA polymerase subunit 2 hybrid-binding" evidence="9">
    <location>
        <begin position="712"/>
        <end position="1222"/>
    </location>
</feature>
<evidence type="ECO:0000256" key="1">
    <source>
        <dbReference type="ARBA" id="ARBA00022478"/>
    </source>
</evidence>
<evidence type="ECO:0000256" key="6">
    <source>
        <dbReference type="HAMAP-Rule" id="MF_01321"/>
    </source>
</evidence>
<dbReference type="InterPro" id="IPR007642">
    <property type="entry name" value="RNA_pol_Rpb2_2"/>
</dbReference>
<feature type="domain" description="RNA polymerase Rpb2" evidence="11">
    <location>
        <begin position="179"/>
        <end position="249"/>
    </location>
</feature>
<dbReference type="Gene3D" id="3.90.1800.10">
    <property type="entry name" value="RNA polymerase alpha subunit dimerisation domain"/>
    <property type="match status" value="1"/>
</dbReference>
<dbReference type="InterPro" id="IPR014724">
    <property type="entry name" value="RNA_pol_RPB2_OB-fold"/>
</dbReference>
<dbReference type="InterPro" id="IPR037034">
    <property type="entry name" value="RNA_pol_Rpb2_2_sf"/>
</dbReference>
<feature type="domain" description="RNA polymerase beta subunit protrusion" evidence="12">
    <location>
        <begin position="56"/>
        <end position="491"/>
    </location>
</feature>
<dbReference type="GO" id="GO:0006351">
    <property type="term" value="P:DNA-templated transcription"/>
    <property type="evidence" value="ECO:0007669"/>
    <property type="project" value="UniProtKB-UniRule"/>
</dbReference>
<dbReference type="InterPro" id="IPR007120">
    <property type="entry name" value="DNA-dir_RNAP_su2_dom"/>
</dbReference>
<comment type="function">
    <text evidence="6 8">DNA-dependent RNA polymerase catalyzes the transcription of DNA into RNA using the four ribonucleoside triphosphates as substrates.</text>
</comment>
<evidence type="ECO:0000259" key="10">
    <source>
        <dbReference type="Pfam" id="PF04560"/>
    </source>
</evidence>
<evidence type="ECO:0000259" key="13">
    <source>
        <dbReference type="Pfam" id="PF04565"/>
    </source>
</evidence>
<feature type="domain" description="RNA polymerase Rpb2" evidence="10">
    <location>
        <begin position="1224"/>
        <end position="1297"/>
    </location>
</feature>
<reference evidence="15 16" key="1">
    <citation type="journal article" date="2015" name="Stand. Genomic Sci.">
        <title>Genomic Encyclopedia of Bacterial and Archaeal Type Strains, Phase III: the genomes of soil and plant-associated and newly described type strains.</title>
        <authorList>
            <person name="Whitman W.B."/>
            <person name="Woyke T."/>
            <person name="Klenk H.P."/>
            <person name="Zhou Y."/>
            <person name="Lilburn T.G."/>
            <person name="Beck B.J."/>
            <person name="De Vos P."/>
            <person name="Vandamme P."/>
            <person name="Eisen J.A."/>
            <person name="Garrity G."/>
            <person name="Hugenholtz P."/>
            <person name="Kyrpides N.C."/>
        </authorList>
    </citation>
    <scope>NUCLEOTIDE SEQUENCE [LARGE SCALE GENOMIC DNA]</scope>
    <source>
        <strain evidence="15 16">CGMCC 1.6855</strain>
    </source>
</reference>
<evidence type="ECO:0000259" key="9">
    <source>
        <dbReference type="Pfam" id="PF00562"/>
    </source>
</evidence>
<dbReference type="NCBIfam" id="NF001616">
    <property type="entry name" value="PRK00405.1"/>
    <property type="match status" value="1"/>
</dbReference>
<accession>A0A562M9D6</accession>
<dbReference type="GO" id="GO:0000428">
    <property type="term" value="C:DNA-directed RNA polymerase complex"/>
    <property type="evidence" value="ECO:0007669"/>
    <property type="project" value="UniProtKB-KW"/>
</dbReference>
<feature type="domain" description="RNA polymerase Rpb2" evidence="11">
    <location>
        <begin position="328"/>
        <end position="446"/>
    </location>
</feature>
<comment type="catalytic activity">
    <reaction evidence="5 6 8">
        <text>RNA(n) + a ribonucleoside 5'-triphosphate = RNA(n+1) + diphosphate</text>
        <dbReference type="Rhea" id="RHEA:21248"/>
        <dbReference type="Rhea" id="RHEA-COMP:14527"/>
        <dbReference type="Rhea" id="RHEA-COMP:17342"/>
        <dbReference type="ChEBI" id="CHEBI:33019"/>
        <dbReference type="ChEBI" id="CHEBI:61557"/>
        <dbReference type="ChEBI" id="CHEBI:140395"/>
        <dbReference type="EC" id="2.7.7.6"/>
    </reaction>
</comment>
<keyword evidence="2 6" id="KW-0808">Transferase</keyword>
<dbReference type="InterPro" id="IPR010243">
    <property type="entry name" value="RNA_pol_bsu_bac"/>
</dbReference>
<dbReference type="Gene3D" id="2.40.50.150">
    <property type="match status" value="1"/>
</dbReference>
<dbReference type="Proteomes" id="UP000315908">
    <property type="component" value="Unassembled WGS sequence"/>
</dbReference>
<dbReference type="InterPro" id="IPR042107">
    <property type="entry name" value="DNA-dir_RNA_pol_bsu_ext_1_sf"/>
</dbReference>
<dbReference type="InterPro" id="IPR007645">
    <property type="entry name" value="RNA_pol_Rpb2_3"/>
</dbReference>
<evidence type="ECO:0000313" key="15">
    <source>
        <dbReference type="EMBL" id="TWI16412.1"/>
    </source>
</evidence>
<evidence type="ECO:0000256" key="4">
    <source>
        <dbReference type="ARBA" id="ARBA00023163"/>
    </source>
</evidence>
<name>A0A562M9D6_9SPHI</name>
<dbReference type="InterPro" id="IPR007641">
    <property type="entry name" value="RNA_pol_Rpb2_7"/>
</dbReference>
<dbReference type="InterPro" id="IPR007121">
    <property type="entry name" value="RNA_pol_bsu_CS"/>
</dbReference>
<evidence type="ECO:0000256" key="5">
    <source>
        <dbReference type="ARBA" id="ARBA00048552"/>
    </source>
</evidence>
<dbReference type="InterPro" id="IPR015712">
    <property type="entry name" value="DNA-dir_RNA_pol_su2"/>
</dbReference>
<keyword evidence="4 6" id="KW-0804">Transcription</keyword>
<feature type="domain" description="RNA polymerase Rpb2" evidence="13">
    <location>
        <begin position="505"/>
        <end position="573"/>
    </location>
</feature>
<proteinExistence type="inferred from homology"/>
<evidence type="ECO:0000259" key="11">
    <source>
        <dbReference type="Pfam" id="PF04561"/>
    </source>
</evidence>
<evidence type="ECO:0000259" key="14">
    <source>
        <dbReference type="Pfam" id="PF10385"/>
    </source>
</evidence>
<dbReference type="GO" id="GO:0003899">
    <property type="term" value="F:DNA-directed RNA polymerase activity"/>
    <property type="evidence" value="ECO:0007669"/>
    <property type="project" value="UniProtKB-UniRule"/>
</dbReference>
<dbReference type="GO" id="GO:0003677">
    <property type="term" value="F:DNA binding"/>
    <property type="evidence" value="ECO:0007669"/>
    <property type="project" value="UniProtKB-UniRule"/>
</dbReference>
<dbReference type="Pfam" id="PF04565">
    <property type="entry name" value="RNA_pol_Rpb2_3"/>
    <property type="match status" value="1"/>
</dbReference>
<comment type="subunit">
    <text evidence="6 8">The RNAP catalytic core consists of 2 alpha, 1 beta, 1 beta' and 1 omega subunit. When a sigma factor is associated with the core the holoenzyme is formed, which can initiate transcription.</text>
</comment>
<dbReference type="Gene3D" id="3.90.1110.10">
    <property type="entry name" value="RNA polymerase Rpb2, domain 2"/>
    <property type="match status" value="1"/>
</dbReference>
<dbReference type="EC" id="2.7.7.6" evidence="6 8"/>
<dbReference type="PROSITE" id="PS01166">
    <property type="entry name" value="RNA_POL_BETA"/>
    <property type="match status" value="1"/>
</dbReference>
<evidence type="ECO:0000313" key="16">
    <source>
        <dbReference type="Proteomes" id="UP000315908"/>
    </source>
</evidence>
<protein>
    <recommendedName>
        <fullName evidence="6 8">DNA-directed RNA polymerase subunit beta</fullName>
        <shortName evidence="6">RNAP subunit beta</shortName>
        <ecNumber evidence="6 8">2.7.7.6</ecNumber>
    </recommendedName>
    <alternativeName>
        <fullName evidence="6">RNA polymerase subunit beta</fullName>
    </alternativeName>
    <alternativeName>
        <fullName evidence="6">Transcriptase subunit beta</fullName>
    </alternativeName>
</protein>
<dbReference type="Pfam" id="PF04563">
    <property type="entry name" value="RNA_pol_Rpb2_1"/>
    <property type="match status" value="1"/>
</dbReference>
<dbReference type="Gene3D" id="2.40.270.10">
    <property type="entry name" value="DNA-directed RNA polymerase, subunit 2, domain 6"/>
    <property type="match status" value="2"/>
</dbReference>
<dbReference type="PANTHER" id="PTHR20856">
    <property type="entry name" value="DNA-DIRECTED RNA POLYMERASE I SUBUNIT 2"/>
    <property type="match status" value="1"/>
</dbReference>
<dbReference type="EMBL" id="VLKR01000030">
    <property type="protein sequence ID" value="TWI16412.1"/>
    <property type="molecule type" value="Genomic_DNA"/>
</dbReference>
<dbReference type="SUPFAM" id="SSF64484">
    <property type="entry name" value="beta and beta-prime subunits of DNA dependent RNA-polymerase"/>
    <property type="match status" value="1"/>
</dbReference>
<keyword evidence="3 6" id="KW-0548">Nucleotidyltransferase</keyword>
<evidence type="ECO:0000256" key="2">
    <source>
        <dbReference type="ARBA" id="ARBA00022679"/>
    </source>
</evidence>
<dbReference type="HAMAP" id="MF_01321">
    <property type="entry name" value="RNApol_bact_RpoB"/>
    <property type="match status" value="1"/>
</dbReference>
<evidence type="ECO:0000256" key="7">
    <source>
        <dbReference type="RuleBase" id="RU000434"/>
    </source>
</evidence>
<comment type="similarity">
    <text evidence="6 7">Belongs to the RNA polymerase beta chain family.</text>
</comment>
<dbReference type="Pfam" id="PF00562">
    <property type="entry name" value="RNA_pol_Rpb2_6"/>
    <property type="match status" value="1"/>
</dbReference>